<sequence>MPMSILVSSKSLRAWEISCCKTCKKTGFFNGLQRKFDEDSPTMLLLARLRDRTQENSGSRSVEEMKHAVPAKLEMSVLPQ</sequence>
<evidence type="ECO:0000313" key="1">
    <source>
        <dbReference type="EMBL" id="CAJ1967762.1"/>
    </source>
</evidence>
<name>A0AA86VZP0_9FABA</name>
<protein>
    <submittedName>
        <fullName evidence="1">Uncharacterized protein</fullName>
    </submittedName>
</protein>
<dbReference type="AlphaFoldDB" id="A0AA86VZP0"/>
<accession>A0AA86VZP0</accession>
<organism evidence="1 2">
    <name type="scientific">Sphenostylis stenocarpa</name>
    <dbReference type="NCBI Taxonomy" id="92480"/>
    <lineage>
        <taxon>Eukaryota</taxon>
        <taxon>Viridiplantae</taxon>
        <taxon>Streptophyta</taxon>
        <taxon>Embryophyta</taxon>
        <taxon>Tracheophyta</taxon>
        <taxon>Spermatophyta</taxon>
        <taxon>Magnoliopsida</taxon>
        <taxon>eudicotyledons</taxon>
        <taxon>Gunneridae</taxon>
        <taxon>Pentapetalae</taxon>
        <taxon>rosids</taxon>
        <taxon>fabids</taxon>
        <taxon>Fabales</taxon>
        <taxon>Fabaceae</taxon>
        <taxon>Papilionoideae</taxon>
        <taxon>50 kb inversion clade</taxon>
        <taxon>NPAAA clade</taxon>
        <taxon>indigoferoid/millettioid clade</taxon>
        <taxon>Phaseoleae</taxon>
        <taxon>Sphenostylis</taxon>
    </lineage>
</organism>
<dbReference type="Proteomes" id="UP001189624">
    <property type="component" value="Chromosome 7"/>
</dbReference>
<keyword evidence="2" id="KW-1185">Reference proteome</keyword>
<dbReference type="Gramene" id="rna-AYBTSS11_LOCUS21357">
    <property type="protein sequence ID" value="CAJ1967762.1"/>
    <property type="gene ID" value="gene-AYBTSS11_LOCUS21357"/>
</dbReference>
<evidence type="ECO:0000313" key="2">
    <source>
        <dbReference type="Proteomes" id="UP001189624"/>
    </source>
</evidence>
<proteinExistence type="predicted"/>
<reference evidence="1" key="1">
    <citation type="submission" date="2023-10" db="EMBL/GenBank/DDBJ databases">
        <authorList>
            <person name="Domelevo Entfellner J.-B."/>
        </authorList>
    </citation>
    <scope>NUCLEOTIDE SEQUENCE</scope>
</reference>
<gene>
    <name evidence="1" type="ORF">AYBTSS11_LOCUS21357</name>
</gene>
<dbReference type="EMBL" id="OY731404">
    <property type="protein sequence ID" value="CAJ1967762.1"/>
    <property type="molecule type" value="Genomic_DNA"/>
</dbReference>